<reference evidence="10 11" key="1">
    <citation type="submission" date="2014-04" db="EMBL/GenBank/DDBJ databases">
        <authorList>
            <consortium name="DOE Joint Genome Institute"/>
            <person name="Kuo A."/>
            <person name="Kohler A."/>
            <person name="Nagy L.G."/>
            <person name="Floudas D."/>
            <person name="Copeland A."/>
            <person name="Barry K.W."/>
            <person name="Cichocki N."/>
            <person name="Veneault-Fourrey C."/>
            <person name="LaButti K."/>
            <person name="Lindquist E.A."/>
            <person name="Lipzen A."/>
            <person name="Lundell T."/>
            <person name="Morin E."/>
            <person name="Murat C."/>
            <person name="Sun H."/>
            <person name="Tunlid A."/>
            <person name="Henrissat B."/>
            <person name="Grigoriev I.V."/>
            <person name="Hibbett D.S."/>
            <person name="Martin F."/>
            <person name="Nordberg H.P."/>
            <person name="Cantor M.N."/>
            <person name="Hua S.X."/>
        </authorList>
    </citation>
    <scope>NUCLEOTIDE SEQUENCE [LARGE SCALE GENOMIC DNA]</scope>
    <source>
        <strain evidence="10 11">LaAM-08-1</strain>
    </source>
</reference>
<evidence type="ECO:0000256" key="1">
    <source>
        <dbReference type="ARBA" id="ARBA00004651"/>
    </source>
</evidence>
<sequence length="574" mass="63864">MAQRRSSTKNHILLPASGPNSTAFEPIPHVPAYSLIAWTLGRGSVIWRIWPAVLLHTLFASAITMISMRGILPLEIPNVMLTVLGVVIGFVISYRAMSGYDRYWLGRTYWSDVIRNARTLGRLVWFHVPPRLTPKNPEETQSGECQRSIQEMNNVMAEKRMALELIEGYAVSLKHHIRGELGIYYEDLYQLIRPMHEHDHSDDQNIQHAMTSALPLPRKAQRITTNAHNHSQPPRRARSVSPDLSLEPSDPVIPAINAYGTFDPTKLTSSSPPRPSHLPPLRRSASHSSHLSSQSQHQPLLPSTQPPADTVMDKISSDLIPFPGLAALFQWFRPRRSLELPPARDAEVDPGATSQPQRRWQGPVQSNLYNKHRPRVAGSGENLPLEILRCLSEWFSVLEDRGTVPGSSMGPMINAVAAMEDSLSGLERILTTPLPFVYSVHISTVWLYLFFLPFQLVSLFGYYTIPGVAIAAFIYLGFLAAGEEIEQPFGACSLLLYFRGSNLSPGYDDNDLDLDLFCHAIVHADIKQLKTSPCLNAYLGPPGDTHLRPVRSLSLRLTAGVEQDKKLVVAVAGS</sequence>
<keyword evidence="11" id="KW-1185">Reference proteome</keyword>
<evidence type="ECO:0000256" key="7">
    <source>
        <dbReference type="ARBA" id="ARBA00023136"/>
    </source>
</evidence>
<feature type="transmembrane region" description="Helical" evidence="9">
    <location>
        <begin position="460"/>
        <end position="481"/>
    </location>
</feature>
<dbReference type="Pfam" id="PF25539">
    <property type="entry name" value="Bestrophin_2"/>
    <property type="match status" value="2"/>
</dbReference>
<dbReference type="AlphaFoldDB" id="A0A0C9XW89"/>
<organism evidence="10 11">
    <name type="scientific">Laccaria amethystina LaAM-08-1</name>
    <dbReference type="NCBI Taxonomy" id="1095629"/>
    <lineage>
        <taxon>Eukaryota</taxon>
        <taxon>Fungi</taxon>
        <taxon>Dikarya</taxon>
        <taxon>Basidiomycota</taxon>
        <taxon>Agaricomycotina</taxon>
        <taxon>Agaricomycetes</taxon>
        <taxon>Agaricomycetidae</taxon>
        <taxon>Agaricales</taxon>
        <taxon>Agaricineae</taxon>
        <taxon>Hydnangiaceae</taxon>
        <taxon>Laccaria</taxon>
    </lineage>
</organism>
<dbReference type="PANTHER" id="PTHR33281">
    <property type="entry name" value="UPF0187 PROTEIN YNEE"/>
    <property type="match status" value="1"/>
</dbReference>
<dbReference type="EMBL" id="KN838631">
    <property type="protein sequence ID" value="KIK00193.1"/>
    <property type="molecule type" value="Genomic_DNA"/>
</dbReference>
<evidence type="ECO:0000256" key="2">
    <source>
        <dbReference type="ARBA" id="ARBA00022448"/>
    </source>
</evidence>
<evidence type="ECO:0000256" key="4">
    <source>
        <dbReference type="ARBA" id="ARBA00022692"/>
    </source>
</evidence>
<evidence type="ECO:0000256" key="9">
    <source>
        <dbReference type="SAM" id="Phobius"/>
    </source>
</evidence>
<reference evidence="11" key="2">
    <citation type="submission" date="2015-01" db="EMBL/GenBank/DDBJ databases">
        <title>Evolutionary Origins and Diversification of the Mycorrhizal Mutualists.</title>
        <authorList>
            <consortium name="DOE Joint Genome Institute"/>
            <consortium name="Mycorrhizal Genomics Consortium"/>
            <person name="Kohler A."/>
            <person name="Kuo A."/>
            <person name="Nagy L.G."/>
            <person name="Floudas D."/>
            <person name="Copeland A."/>
            <person name="Barry K.W."/>
            <person name="Cichocki N."/>
            <person name="Veneault-Fourrey C."/>
            <person name="LaButti K."/>
            <person name="Lindquist E.A."/>
            <person name="Lipzen A."/>
            <person name="Lundell T."/>
            <person name="Morin E."/>
            <person name="Murat C."/>
            <person name="Riley R."/>
            <person name="Ohm R."/>
            <person name="Sun H."/>
            <person name="Tunlid A."/>
            <person name="Henrissat B."/>
            <person name="Grigoriev I.V."/>
            <person name="Hibbett D.S."/>
            <person name="Martin F."/>
        </authorList>
    </citation>
    <scope>NUCLEOTIDE SEQUENCE [LARGE SCALE GENOMIC DNA]</scope>
    <source>
        <strain evidence="11">LaAM-08-1</strain>
    </source>
</reference>
<keyword evidence="6" id="KW-0406">Ion transport</keyword>
<accession>A0A0C9XW89</accession>
<dbReference type="STRING" id="1095629.A0A0C9XW89"/>
<feature type="transmembrane region" description="Helical" evidence="9">
    <location>
        <begin position="49"/>
        <end position="72"/>
    </location>
</feature>
<evidence type="ECO:0000256" key="5">
    <source>
        <dbReference type="ARBA" id="ARBA00022989"/>
    </source>
</evidence>
<comment type="subcellular location">
    <subcellularLocation>
        <location evidence="1">Cell membrane</location>
        <topology evidence="1">Multi-pass membrane protein</topology>
    </subcellularLocation>
</comment>
<dbReference type="GO" id="GO:0005254">
    <property type="term" value="F:chloride channel activity"/>
    <property type="evidence" value="ECO:0007669"/>
    <property type="project" value="InterPro"/>
</dbReference>
<keyword evidence="3" id="KW-1003">Cell membrane</keyword>
<feature type="transmembrane region" description="Helical" evidence="9">
    <location>
        <begin position="78"/>
        <end position="97"/>
    </location>
</feature>
<evidence type="ECO:0000256" key="3">
    <source>
        <dbReference type="ARBA" id="ARBA00022475"/>
    </source>
</evidence>
<evidence type="ECO:0000256" key="8">
    <source>
        <dbReference type="SAM" id="MobiDB-lite"/>
    </source>
</evidence>
<gene>
    <name evidence="10" type="ORF">K443DRAFT_679370</name>
</gene>
<name>A0A0C9XW89_9AGAR</name>
<evidence type="ECO:0000313" key="11">
    <source>
        <dbReference type="Proteomes" id="UP000054477"/>
    </source>
</evidence>
<evidence type="ECO:0000313" key="10">
    <source>
        <dbReference type="EMBL" id="KIK00193.1"/>
    </source>
</evidence>
<feature type="compositionally biased region" description="Low complexity" evidence="8">
    <location>
        <begin position="279"/>
        <end position="307"/>
    </location>
</feature>
<keyword evidence="4 9" id="KW-0812">Transmembrane</keyword>
<dbReference type="HOGENOM" id="CLU_029790_6_1_1"/>
<dbReference type="InterPro" id="IPR044669">
    <property type="entry name" value="YneE/VCCN1/2-like"/>
</dbReference>
<dbReference type="GO" id="GO:0005886">
    <property type="term" value="C:plasma membrane"/>
    <property type="evidence" value="ECO:0007669"/>
    <property type="project" value="UniProtKB-SubCell"/>
</dbReference>
<dbReference type="Proteomes" id="UP000054477">
    <property type="component" value="Unassembled WGS sequence"/>
</dbReference>
<dbReference type="OrthoDB" id="1368at2759"/>
<keyword evidence="2" id="KW-0813">Transport</keyword>
<proteinExistence type="predicted"/>
<keyword evidence="5 9" id="KW-1133">Transmembrane helix</keyword>
<dbReference type="PANTHER" id="PTHR33281:SF19">
    <property type="entry name" value="VOLTAGE-DEPENDENT ANION CHANNEL-FORMING PROTEIN YNEE"/>
    <property type="match status" value="1"/>
</dbReference>
<keyword evidence="7 9" id="KW-0472">Membrane</keyword>
<feature type="region of interest" description="Disordered" evidence="8">
    <location>
        <begin position="225"/>
        <end position="311"/>
    </location>
</feature>
<evidence type="ECO:0000256" key="6">
    <source>
        <dbReference type="ARBA" id="ARBA00023065"/>
    </source>
</evidence>
<feature type="transmembrane region" description="Helical" evidence="9">
    <location>
        <begin position="436"/>
        <end position="454"/>
    </location>
</feature>
<protein>
    <submittedName>
        <fullName evidence="10">Uncharacterized protein</fullName>
    </submittedName>
</protein>